<keyword evidence="7" id="KW-0460">Magnesium</keyword>
<evidence type="ECO:0000256" key="2">
    <source>
        <dbReference type="ARBA" id="ARBA00001946"/>
    </source>
</evidence>
<dbReference type="AlphaFoldDB" id="A0A087EK16"/>
<dbReference type="GO" id="GO:0004527">
    <property type="term" value="F:exonuclease activity"/>
    <property type="evidence" value="ECO:0007669"/>
    <property type="project" value="UniProtKB-KW"/>
</dbReference>
<dbReference type="GO" id="GO:0046872">
    <property type="term" value="F:metal ion binding"/>
    <property type="evidence" value="ECO:0007669"/>
    <property type="project" value="UniProtKB-KW"/>
</dbReference>
<evidence type="ECO:0000256" key="8">
    <source>
        <dbReference type="ARBA" id="ARBA00023204"/>
    </source>
</evidence>
<dbReference type="PANTHER" id="PTHR15822">
    <property type="entry name" value="TRAF AND TNF RECEPTOR-ASSOCIATED PROTEIN"/>
    <property type="match status" value="1"/>
</dbReference>
<proteinExistence type="predicted"/>
<keyword evidence="10" id="KW-1185">Reference proteome</keyword>
<dbReference type="Pfam" id="PF03372">
    <property type="entry name" value="Exo_endo_phos"/>
    <property type="match status" value="1"/>
</dbReference>
<keyword evidence="9" id="KW-0269">Exonuclease</keyword>
<evidence type="ECO:0000313" key="9">
    <source>
        <dbReference type="EMBL" id="KFJ08117.1"/>
    </source>
</evidence>
<sequence>MARTAPKPVSAPAPLRFPRFILGVLAALLSLVAVAGCIARILPEQLQALPYVPNIVALTPWFAVIAAISLLCALGSRRWGVALLALACIGVQVWWQQPFFNASNRLSQAAIAAVSSANPNTDDAYLRVMTLNVYKGNADAQQIVEAVRDERIEVLALQETTDSFVQSLEDAGIHSYLPYSQVSSSDGVYGNGLWSATALGSPSDDDVDSSASFMPGGTVTLNGGNSKLRFVSVHTTSPVQGYWSQWRKSLDELAQLRSNTQYRYVFMGDFNATMDHTPFRNFLGNRFSDAAYQAGTGFTFTWPANHSGIPAFTAIDHVVMDTGIVAGQVSTRSISGSDHKALLATLEVQ</sequence>
<comment type="caution">
    <text evidence="9">The sequence shown here is derived from an EMBL/GenBank/DDBJ whole genome shotgun (WGS) entry which is preliminary data.</text>
</comment>
<dbReference type="RefSeq" id="WP_081693608.1">
    <property type="nucleotide sequence ID" value="NZ_JAXEUP010000068.1"/>
</dbReference>
<evidence type="ECO:0000313" key="10">
    <source>
        <dbReference type="Proteomes" id="UP000029080"/>
    </source>
</evidence>
<evidence type="ECO:0000256" key="1">
    <source>
        <dbReference type="ARBA" id="ARBA00001936"/>
    </source>
</evidence>
<gene>
    <name evidence="9" type="ORF">BITS_0441</name>
</gene>
<dbReference type="eggNOG" id="COG3568">
    <property type="taxonomic scope" value="Bacteria"/>
</dbReference>
<evidence type="ECO:0000256" key="7">
    <source>
        <dbReference type="ARBA" id="ARBA00022842"/>
    </source>
</evidence>
<keyword evidence="4" id="KW-0479">Metal-binding</keyword>
<accession>A0A087EK16</accession>
<reference evidence="9 10" key="1">
    <citation type="submission" date="2014-03" db="EMBL/GenBank/DDBJ databases">
        <title>Genomics of Bifidobacteria.</title>
        <authorList>
            <person name="Ventura M."/>
            <person name="Milani C."/>
            <person name="Lugli G.A."/>
        </authorList>
    </citation>
    <scope>NUCLEOTIDE SEQUENCE [LARGE SCALE GENOMIC DNA]</scope>
    <source>
        <strain evidence="9 10">JCM 13495</strain>
    </source>
</reference>
<dbReference type="InterPro" id="IPR005135">
    <property type="entry name" value="Endo/exonuclease/phosphatase"/>
</dbReference>
<name>A0A087EK16_9BIFI</name>
<keyword evidence="5" id="KW-0227">DNA damage</keyword>
<keyword evidence="6" id="KW-0378">Hydrolase</keyword>
<evidence type="ECO:0000256" key="6">
    <source>
        <dbReference type="ARBA" id="ARBA00022801"/>
    </source>
</evidence>
<keyword evidence="3" id="KW-0540">Nuclease</keyword>
<dbReference type="OrthoDB" id="2340043at2"/>
<dbReference type="GO" id="GO:0006281">
    <property type="term" value="P:DNA repair"/>
    <property type="evidence" value="ECO:0007669"/>
    <property type="project" value="UniProtKB-KW"/>
</dbReference>
<dbReference type="EMBL" id="JGZU01000003">
    <property type="protein sequence ID" value="KFJ08117.1"/>
    <property type="molecule type" value="Genomic_DNA"/>
</dbReference>
<dbReference type="InterPro" id="IPR051547">
    <property type="entry name" value="TDP2-like"/>
</dbReference>
<dbReference type="GO" id="GO:0004519">
    <property type="term" value="F:endonuclease activity"/>
    <property type="evidence" value="ECO:0007669"/>
    <property type="project" value="UniProtKB-KW"/>
</dbReference>
<evidence type="ECO:0000256" key="5">
    <source>
        <dbReference type="ARBA" id="ARBA00022763"/>
    </source>
</evidence>
<dbReference type="PANTHER" id="PTHR15822:SF4">
    <property type="entry name" value="TYROSYL-DNA PHOSPHODIESTERASE 2"/>
    <property type="match status" value="1"/>
</dbReference>
<evidence type="ECO:0000256" key="3">
    <source>
        <dbReference type="ARBA" id="ARBA00022722"/>
    </source>
</evidence>
<dbReference type="SUPFAM" id="SSF56219">
    <property type="entry name" value="DNase I-like"/>
    <property type="match status" value="1"/>
</dbReference>
<comment type="cofactor">
    <cofactor evidence="2">
        <name>Mg(2+)</name>
        <dbReference type="ChEBI" id="CHEBI:18420"/>
    </cofactor>
</comment>
<keyword evidence="9" id="KW-0255">Endonuclease</keyword>
<comment type="cofactor">
    <cofactor evidence="1">
        <name>Mn(2+)</name>
        <dbReference type="ChEBI" id="CHEBI:29035"/>
    </cofactor>
</comment>
<dbReference type="STRING" id="356829.BITS_0441"/>
<dbReference type="Gene3D" id="3.60.10.10">
    <property type="entry name" value="Endonuclease/exonuclease/phosphatase"/>
    <property type="match status" value="1"/>
</dbReference>
<evidence type="ECO:0000256" key="4">
    <source>
        <dbReference type="ARBA" id="ARBA00022723"/>
    </source>
</evidence>
<protein>
    <submittedName>
        <fullName evidence="9">Endonuclease/exonuclease/phosphatase</fullName>
    </submittedName>
</protein>
<organism evidence="9 10">
    <name type="scientific">Bifidobacterium tsurumiense</name>
    <dbReference type="NCBI Taxonomy" id="356829"/>
    <lineage>
        <taxon>Bacteria</taxon>
        <taxon>Bacillati</taxon>
        <taxon>Actinomycetota</taxon>
        <taxon>Actinomycetes</taxon>
        <taxon>Bifidobacteriales</taxon>
        <taxon>Bifidobacteriaceae</taxon>
        <taxon>Bifidobacterium</taxon>
    </lineage>
</organism>
<keyword evidence="8" id="KW-0234">DNA repair</keyword>
<dbReference type="Proteomes" id="UP000029080">
    <property type="component" value="Unassembled WGS sequence"/>
</dbReference>
<dbReference type="InterPro" id="IPR036691">
    <property type="entry name" value="Endo/exonu/phosph_ase_sf"/>
</dbReference>